<evidence type="ECO:0000259" key="2">
    <source>
        <dbReference type="Pfam" id="PF22640"/>
    </source>
</evidence>
<protein>
    <submittedName>
        <fullName evidence="3">Mannose-1-phosphate guanyltransferase</fullName>
    </submittedName>
</protein>
<dbReference type="InterPro" id="IPR054566">
    <property type="entry name" value="ManC/GMP-like_b-helix"/>
</dbReference>
<dbReference type="InterPro" id="IPR029044">
    <property type="entry name" value="Nucleotide-diphossugar_trans"/>
</dbReference>
<dbReference type="RefSeq" id="WP_114642584.1">
    <property type="nucleotide sequence ID" value="NZ_JAACIO010000016.1"/>
</dbReference>
<organism evidence="3 4">
    <name type="scientific">Psychrilyobacter piezotolerans</name>
    <dbReference type="NCBI Taxonomy" id="2293438"/>
    <lineage>
        <taxon>Bacteria</taxon>
        <taxon>Fusobacteriati</taxon>
        <taxon>Fusobacteriota</taxon>
        <taxon>Fusobacteriia</taxon>
        <taxon>Fusobacteriales</taxon>
        <taxon>Fusobacteriaceae</taxon>
        <taxon>Psychrilyobacter</taxon>
    </lineage>
</organism>
<name>A0ABX9KG47_9FUSO</name>
<dbReference type="PANTHER" id="PTHR46390:SF1">
    <property type="entry name" value="MANNOSE-1-PHOSPHATE GUANYLYLTRANSFERASE"/>
    <property type="match status" value="1"/>
</dbReference>
<dbReference type="InterPro" id="IPR049577">
    <property type="entry name" value="GMPP_N"/>
</dbReference>
<dbReference type="Proteomes" id="UP000263486">
    <property type="component" value="Unassembled WGS sequence"/>
</dbReference>
<dbReference type="InterPro" id="IPR005835">
    <property type="entry name" value="NTP_transferase_dom"/>
</dbReference>
<evidence type="ECO:0000259" key="1">
    <source>
        <dbReference type="Pfam" id="PF00483"/>
    </source>
</evidence>
<dbReference type="PANTHER" id="PTHR46390">
    <property type="entry name" value="MANNOSE-1-PHOSPHATE GUANYLYLTRANSFERASE"/>
    <property type="match status" value="1"/>
</dbReference>
<dbReference type="Pfam" id="PF00483">
    <property type="entry name" value="NTP_transferase"/>
    <property type="match status" value="1"/>
</dbReference>
<accession>A0ABX9KG47</accession>
<comment type="caution">
    <text evidence="3">The sequence shown here is derived from an EMBL/GenBank/DDBJ whole genome shotgun (WGS) entry which is preliminary data.</text>
</comment>
<dbReference type="CDD" id="cd02509">
    <property type="entry name" value="GDP-M1P_Guanylyltransferase"/>
    <property type="match status" value="1"/>
</dbReference>
<dbReference type="SUPFAM" id="SSF53448">
    <property type="entry name" value="Nucleotide-diphospho-sugar transferases"/>
    <property type="match status" value="1"/>
</dbReference>
<proteinExistence type="predicted"/>
<dbReference type="Gene3D" id="3.90.550.10">
    <property type="entry name" value="Spore Coat Polysaccharide Biosynthesis Protein SpsA, Chain A"/>
    <property type="match status" value="1"/>
</dbReference>
<sequence length="359" mass="40446">MLAAFIMAGGSGERFWPLSTKERPKQLLKLIDEDRSLIRMTVDRILPIIPADKIFIGTNAVQAEAIRMELPDLPYENIIVEPAFKDTAAAIGYGAVKIKEKLKDEKITMVVLASDHIIKNEDNFRKRILGAGEVAEETNSIITLGIKPNKPETGYGYIEVKEAYIGEPSKVIRFWEKPNLERAEEYVEAGNYLWNSGMFVMGIDMIMGSFEKYMPKHSKIFNAIAKLKEKNLEGEAESEELKTLFEKFQKISIDFGIMEKAKNIKVIPVDFGWNDVGSYPALDEVLEHNENGTVNRANELIEIGSKNNIIIGTKKIVATIGLEDLVVVETKDALLVCKKERAQDIKKVLKEIAEREKVN</sequence>
<feature type="domain" description="MannoseP isomerase/GMP-like beta-helix" evidence="2">
    <location>
        <begin position="299"/>
        <end position="351"/>
    </location>
</feature>
<evidence type="ECO:0000313" key="3">
    <source>
        <dbReference type="EMBL" id="REI40845.1"/>
    </source>
</evidence>
<dbReference type="InterPro" id="IPR051161">
    <property type="entry name" value="Mannose-6P_isomerase_type2"/>
</dbReference>
<reference evidence="3 4" key="1">
    <citation type="submission" date="2018-08" db="EMBL/GenBank/DDBJ databases">
        <title>Draft genome sequence of Psychrilyobacter sp. strain SD5 isolated from Black Sea water.</title>
        <authorList>
            <person name="Yadav S."/>
            <person name="Villanueva L."/>
            <person name="Damste J.S.S."/>
        </authorList>
    </citation>
    <scope>NUCLEOTIDE SEQUENCE [LARGE SCALE GENOMIC DNA]</scope>
    <source>
        <strain evidence="3 4">SD5</strain>
    </source>
</reference>
<dbReference type="EMBL" id="QUAJ01000015">
    <property type="protein sequence ID" value="REI40845.1"/>
    <property type="molecule type" value="Genomic_DNA"/>
</dbReference>
<dbReference type="SUPFAM" id="SSF159283">
    <property type="entry name" value="Guanosine diphospho-D-mannose pyrophosphorylase/mannose-6-phosphate isomerase linker domain"/>
    <property type="match status" value="1"/>
</dbReference>
<gene>
    <name evidence="3" type="ORF">DYH56_09260</name>
</gene>
<feature type="domain" description="Nucleotidyl transferase" evidence="1">
    <location>
        <begin position="4"/>
        <end position="288"/>
    </location>
</feature>
<evidence type="ECO:0000313" key="4">
    <source>
        <dbReference type="Proteomes" id="UP000263486"/>
    </source>
</evidence>
<keyword evidence="4" id="KW-1185">Reference proteome</keyword>
<dbReference type="Pfam" id="PF22640">
    <property type="entry name" value="ManC_GMP_beta-helix"/>
    <property type="match status" value="1"/>
</dbReference>